<dbReference type="InterPro" id="IPR003646">
    <property type="entry name" value="SH3-like_bac-type"/>
</dbReference>
<evidence type="ECO:0000259" key="3">
    <source>
        <dbReference type="PROSITE" id="PS51781"/>
    </source>
</evidence>
<feature type="domain" description="SH3b" evidence="3">
    <location>
        <begin position="80"/>
        <end position="143"/>
    </location>
</feature>
<dbReference type="EMBL" id="JADEXG010000036">
    <property type="protein sequence ID" value="MBE9078630.1"/>
    <property type="molecule type" value="Genomic_DNA"/>
</dbReference>
<feature type="region of interest" description="Disordered" evidence="1">
    <location>
        <begin position="45"/>
        <end position="77"/>
    </location>
</feature>
<keyword evidence="2" id="KW-0812">Transmembrane</keyword>
<keyword evidence="2" id="KW-1133">Transmembrane helix</keyword>
<dbReference type="Pfam" id="PF08239">
    <property type="entry name" value="SH3_3"/>
    <property type="match status" value="1"/>
</dbReference>
<dbReference type="AlphaFoldDB" id="A0A8J7AP07"/>
<keyword evidence="5" id="KW-1185">Reference proteome</keyword>
<evidence type="ECO:0000313" key="5">
    <source>
        <dbReference type="Proteomes" id="UP000636505"/>
    </source>
</evidence>
<dbReference type="Gene3D" id="2.30.30.40">
    <property type="entry name" value="SH3 Domains"/>
    <property type="match status" value="1"/>
</dbReference>
<evidence type="ECO:0000313" key="4">
    <source>
        <dbReference type="EMBL" id="MBE9078630.1"/>
    </source>
</evidence>
<feature type="transmembrane region" description="Helical" evidence="2">
    <location>
        <begin position="12"/>
        <end position="34"/>
    </location>
</feature>
<comment type="caution">
    <text evidence="4">The sequence shown here is derived from an EMBL/GenBank/DDBJ whole genome shotgun (WGS) entry which is preliminary data.</text>
</comment>
<proteinExistence type="predicted"/>
<dbReference type="RefSeq" id="WP_193908650.1">
    <property type="nucleotide sequence ID" value="NZ_JADEXG010000036.1"/>
</dbReference>
<evidence type="ECO:0000256" key="1">
    <source>
        <dbReference type="SAM" id="MobiDB-lite"/>
    </source>
</evidence>
<reference evidence="4" key="1">
    <citation type="submission" date="2020-10" db="EMBL/GenBank/DDBJ databases">
        <authorList>
            <person name="Castelo-Branco R."/>
            <person name="Eusebio N."/>
            <person name="Adriana R."/>
            <person name="Vieira A."/>
            <person name="Brugerolle De Fraissinette N."/>
            <person name="Rezende De Castro R."/>
            <person name="Schneider M.P."/>
            <person name="Vasconcelos V."/>
            <person name="Leao P.N."/>
        </authorList>
    </citation>
    <scope>NUCLEOTIDE SEQUENCE</scope>
    <source>
        <strain evidence="4">LEGE 07310</strain>
    </source>
</reference>
<dbReference type="SMART" id="SM00287">
    <property type="entry name" value="SH3b"/>
    <property type="match status" value="1"/>
</dbReference>
<keyword evidence="2" id="KW-0472">Membrane</keyword>
<feature type="compositionally biased region" description="Low complexity" evidence="1">
    <location>
        <begin position="51"/>
        <end position="65"/>
    </location>
</feature>
<protein>
    <submittedName>
        <fullName evidence="4">SH3 domain-containing protein</fullName>
    </submittedName>
</protein>
<dbReference type="PROSITE" id="PS51781">
    <property type="entry name" value="SH3B"/>
    <property type="match status" value="1"/>
</dbReference>
<evidence type="ECO:0000256" key="2">
    <source>
        <dbReference type="SAM" id="Phobius"/>
    </source>
</evidence>
<accession>A0A8J7AP07</accession>
<gene>
    <name evidence="4" type="ORF">IQ241_15230</name>
</gene>
<sequence>MKNFLLGLTKFVLGVLLAMVILSIAGLAMARYFIMRISELPERPTYENDVPAEPAPAATSPPAQATSGQPRPTVNLPPGSYQAVVSQPIGLILRDGPGIEYEQIGGVEYETELVVIEEQDGWQKVQLPGGREGWVKGGNIDRL</sequence>
<dbReference type="Proteomes" id="UP000636505">
    <property type="component" value="Unassembled WGS sequence"/>
</dbReference>
<organism evidence="4 5">
    <name type="scientific">Vasconcelosia minhoensis LEGE 07310</name>
    <dbReference type="NCBI Taxonomy" id="915328"/>
    <lineage>
        <taxon>Bacteria</taxon>
        <taxon>Bacillati</taxon>
        <taxon>Cyanobacteriota</taxon>
        <taxon>Cyanophyceae</taxon>
        <taxon>Nodosilineales</taxon>
        <taxon>Cymatolegaceae</taxon>
        <taxon>Vasconcelosia</taxon>
        <taxon>Vasconcelosia minhoensis</taxon>
    </lineage>
</organism>
<name>A0A8J7AP07_9CYAN</name>